<keyword evidence="6" id="KW-0325">Glycoprotein</keyword>
<evidence type="ECO:0008006" key="13">
    <source>
        <dbReference type="Google" id="ProtNLM"/>
    </source>
</evidence>
<sequence>MMWKILLYGVAITITISIGYVYTCNEAVCGSVVSKCLLTQSCNCDLKNCTCCKDCFNCLSYLFSECCSCVDKCPSNSNPNVKRPGIVESYVEDFAEPVPGLFQALTEQQDDQNRWISTTFPVDFDISQYLPKKEIKIHMQTNEQDVTPKKDVLTLNCTVAFMSQCMSNSKCKSTCTTMGASSYRWFHDACCECVGHNCINYGINESRCKDCPLLNPPDDEDLEDEDQEPDYPDDDLDAQEEID</sequence>
<keyword evidence="4" id="KW-0964">Secreted</keyword>
<feature type="domain" description="Tsg N-terminal" evidence="10">
    <location>
        <begin position="23"/>
        <end position="77"/>
    </location>
</feature>
<feature type="region of interest" description="Disordered" evidence="7">
    <location>
        <begin position="215"/>
        <end position="243"/>
    </location>
</feature>
<reference evidence="11 12" key="1">
    <citation type="journal article" date="2021" name="BMC Biol.">
        <title>Horizontally acquired antibacterial genes associated with adaptive radiation of ladybird beetles.</title>
        <authorList>
            <person name="Li H.S."/>
            <person name="Tang X.F."/>
            <person name="Huang Y.H."/>
            <person name="Xu Z.Y."/>
            <person name="Chen M.L."/>
            <person name="Du X.Y."/>
            <person name="Qiu B.Y."/>
            <person name="Chen P.T."/>
            <person name="Zhang W."/>
            <person name="Slipinski A."/>
            <person name="Escalona H.E."/>
            <person name="Waterhouse R.M."/>
            <person name="Zwick A."/>
            <person name="Pang H."/>
        </authorList>
    </citation>
    <scope>NUCLEOTIDE SEQUENCE [LARGE SCALE GENOMIC DNA]</scope>
    <source>
        <strain evidence="11">SYSU2018</strain>
    </source>
</reference>
<dbReference type="PANTHER" id="PTHR12312">
    <property type="entry name" value="TWISTED GASTRULATION PROTEIN HOMOLOG 1-A-RELATED"/>
    <property type="match status" value="1"/>
</dbReference>
<name>A0ABD2N6C8_9CUCU</name>
<dbReference type="Pfam" id="PF23782">
    <property type="entry name" value="Tsg_N"/>
    <property type="match status" value="1"/>
</dbReference>
<gene>
    <name evidence="11" type="ORF">HHI36_015270</name>
</gene>
<dbReference type="Proteomes" id="UP001516400">
    <property type="component" value="Unassembled WGS sequence"/>
</dbReference>
<dbReference type="AlphaFoldDB" id="A0ABD2N6C8"/>
<organism evidence="11 12">
    <name type="scientific">Cryptolaemus montrouzieri</name>
    <dbReference type="NCBI Taxonomy" id="559131"/>
    <lineage>
        <taxon>Eukaryota</taxon>
        <taxon>Metazoa</taxon>
        <taxon>Ecdysozoa</taxon>
        <taxon>Arthropoda</taxon>
        <taxon>Hexapoda</taxon>
        <taxon>Insecta</taxon>
        <taxon>Pterygota</taxon>
        <taxon>Neoptera</taxon>
        <taxon>Endopterygota</taxon>
        <taxon>Coleoptera</taxon>
        <taxon>Polyphaga</taxon>
        <taxon>Cucujiformia</taxon>
        <taxon>Coccinelloidea</taxon>
        <taxon>Coccinellidae</taxon>
        <taxon>Scymninae</taxon>
        <taxon>Scymnini</taxon>
        <taxon>Cryptolaemus</taxon>
    </lineage>
</organism>
<evidence type="ECO:0000313" key="11">
    <source>
        <dbReference type="EMBL" id="KAL3273844.1"/>
    </source>
</evidence>
<evidence type="ECO:0000259" key="9">
    <source>
        <dbReference type="Pfam" id="PF04668"/>
    </source>
</evidence>
<evidence type="ECO:0000256" key="7">
    <source>
        <dbReference type="SAM" id="MobiDB-lite"/>
    </source>
</evidence>
<comment type="caution">
    <text evidence="11">The sequence shown here is derived from an EMBL/GenBank/DDBJ whole genome shotgun (WGS) entry which is preliminary data.</text>
</comment>
<proteinExistence type="inferred from homology"/>
<accession>A0ABD2N6C8</accession>
<dbReference type="InterPro" id="IPR006761">
    <property type="entry name" value="Tsg"/>
</dbReference>
<evidence type="ECO:0000256" key="4">
    <source>
        <dbReference type="ARBA" id="ARBA00022525"/>
    </source>
</evidence>
<evidence type="ECO:0000259" key="10">
    <source>
        <dbReference type="Pfam" id="PF23782"/>
    </source>
</evidence>
<keyword evidence="3" id="KW-0217">Developmental protein</keyword>
<dbReference type="PANTHER" id="PTHR12312:SF16">
    <property type="entry name" value="TWISTED GASTRULATION PROTEIN HOMOLOG 1-A-RELATED"/>
    <property type="match status" value="1"/>
</dbReference>
<dbReference type="InterPro" id="IPR057635">
    <property type="entry name" value="Tsg_N"/>
</dbReference>
<feature type="compositionally biased region" description="Acidic residues" evidence="7">
    <location>
        <begin position="217"/>
        <end position="243"/>
    </location>
</feature>
<evidence type="ECO:0000313" key="12">
    <source>
        <dbReference type="Proteomes" id="UP001516400"/>
    </source>
</evidence>
<protein>
    <recommendedName>
        <fullName evidence="13">Protein twisted gastrulation</fullName>
    </recommendedName>
</protein>
<feature type="domain" description="Tsg C-terminal" evidence="9">
    <location>
        <begin position="88"/>
        <end position="212"/>
    </location>
</feature>
<evidence type="ECO:0000256" key="3">
    <source>
        <dbReference type="ARBA" id="ARBA00022473"/>
    </source>
</evidence>
<comment type="similarity">
    <text evidence="2">Belongs to the twisted gastrulation protein family.</text>
</comment>
<dbReference type="EMBL" id="JABFTP020000062">
    <property type="protein sequence ID" value="KAL3273844.1"/>
    <property type="molecule type" value="Genomic_DNA"/>
</dbReference>
<evidence type="ECO:0000256" key="6">
    <source>
        <dbReference type="ARBA" id="ARBA00023180"/>
    </source>
</evidence>
<keyword evidence="5 8" id="KW-0732">Signal</keyword>
<evidence type="ECO:0000256" key="2">
    <source>
        <dbReference type="ARBA" id="ARBA00010047"/>
    </source>
</evidence>
<dbReference type="GO" id="GO:0005576">
    <property type="term" value="C:extracellular region"/>
    <property type="evidence" value="ECO:0007669"/>
    <property type="project" value="UniProtKB-SubCell"/>
</dbReference>
<feature type="chain" id="PRO_5044866627" description="Protein twisted gastrulation" evidence="8">
    <location>
        <begin position="20"/>
        <end position="243"/>
    </location>
</feature>
<evidence type="ECO:0000256" key="8">
    <source>
        <dbReference type="SAM" id="SignalP"/>
    </source>
</evidence>
<dbReference type="InterPro" id="IPR057726">
    <property type="entry name" value="Tsg_C"/>
</dbReference>
<evidence type="ECO:0000256" key="1">
    <source>
        <dbReference type="ARBA" id="ARBA00004613"/>
    </source>
</evidence>
<feature type="signal peptide" evidence="8">
    <location>
        <begin position="1"/>
        <end position="19"/>
    </location>
</feature>
<keyword evidence="12" id="KW-1185">Reference proteome</keyword>
<dbReference type="Pfam" id="PF04668">
    <property type="entry name" value="Tsg"/>
    <property type="match status" value="1"/>
</dbReference>
<evidence type="ECO:0000256" key="5">
    <source>
        <dbReference type="ARBA" id="ARBA00022729"/>
    </source>
</evidence>
<comment type="subcellular location">
    <subcellularLocation>
        <location evidence="1">Secreted</location>
    </subcellularLocation>
</comment>